<name>A0A0A2TA18_9BACI</name>
<reference evidence="1 2" key="1">
    <citation type="journal article" date="2015" name="Stand. Genomic Sci.">
        <title>High quality draft genome sequence of the moderately halophilic bacterium Pontibacillus yanchengensis Y32(T) and comparison among Pontibacillus genomes.</title>
        <authorList>
            <person name="Huang J."/>
            <person name="Qiao Z.X."/>
            <person name="Tang J.W."/>
            <person name="Wang G."/>
        </authorList>
    </citation>
    <scope>NUCLEOTIDE SEQUENCE [LARGE SCALE GENOMIC DNA]</scope>
    <source>
        <strain evidence="1 2">Y32</strain>
    </source>
</reference>
<dbReference type="AlphaFoldDB" id="A0A0A2TA18"/>
<organism evidence="1 2">
    <name type="scientific">Pontibacillus yanchengensis Y32</name>
    <dbReference type="NCBI Taxonomy" id="1385514"/>
    <lineage>
        <taxon>Bacteria</taxon>
        <taxon>Bacillati</taxon>
        <taxon>Bacillota</taxon>
        <taxon>Bacilli</taxon>
        <taxon>Bacillales</taxon>
        <taxon>Bacillaceae</taxon>
        <taxon>Pontibacillus</taxon>
    </lineage>
</organism>
<gene>
    <name evidence="1" type="ORF">N782_12995</name>
</gene>
<accession>A0A0A2TA18</accession>
<dbReference type="STRING" id="1385514.N782_12995"/>
<dbReference type="EMBL" id="AVBF01000032">
    <property type="protein sequence ID" value="KGP72359.1"/>
    <property type="molecule type" value="Genomic_DNA"/>
</dbReference>
<evidence type="ECO:0000313" key="1">
    <source>
        <dbReference type="EMBL" id="KGP72359.1"/>
    </source>
</evidence>
<evidence type="ECO:0000313" key="2">
    <source>
        <dbReference type="Proteomes" id="UP000030147"/>
    </source>
</evidence>
<dbReference type="Proteomes" id="UP000030147">
    <property type="component" value="Unassembled WGS sequence"/>
</dbReference>
<protein>
    <submittedName>
        <fullName evidence="1">Uncharacterized protein</fullName>
    </submittedName>
</protein>
<comment type="caution">
    <text evidence="1">The sequence shown here is derived from an EMBL/GenBank/DDBJ whole genome shotgun (WGS) entry which is preliminary data.</text>
</comment>
<proteinExistence type="predicted"/>
<dbReference type="PROSITE" id="PS51257">
    <property type="entry name" value="PROKAR_LIPOPROTEIN"/>
    <property type="match status" value="1"/>
</dbReference>
<sequence>MWKDYQNQVLKYERERFISKLVSSLTIFVFLLSACSENERAIEIEDKGLANFFIQKVEGNSSSQ</sequence>
<keyword evidence="2" id="KW-1185">Reference proteome</keyword>